<keyword evidence="1" id="KW-0479">Metal-binding</keyword>
<accession>A0A9K3M4R1</accession>
<dbReference type="Pfam" id="PF01412">
    <property type="entry name" value="ArfGap"/>
    <property type="match status" value="2"/>
</dbReference>
<reference evidence="5" key="2">
    <citation type="submission" date="2021-04" db="EMBL/GenBank/DDBJ databases">
        <authorList>
            <person name="Podell S."/>
        </authorList>
    </citation>
    <scope>NUCLEOTIDE SEQUENCE</scope>
    <source>
        <strain evidence="5">Hildebrandi</strain>
    </source>
</reference>
<comment type="caution">
    <text evidence="5">The sequence shown here is derived from an EMBL/GenBank/DDBJ whole genome shotgun (WGS) entry which is preliminary data.</text>
</comment>
<feature type="compositionally biased region" description="Polar residues" evidence="2">
    <location>
        <begin position="338"/>
        <end position="349"/>
    </location>
</feature>
<keyword evidence="1" id="KW-0862">Zinc</keyword>
<feature type="region of interest" description="Disordered" evidence="2">
    <location>
        <begin position="324"/>
        <end position="349"/>
    </location>
</feature>
<feature type="domain" description="Arf-GAP" evidence="4">
    <location>
        <begin position="30"/>
        <end position="142"/>
    </location>
</feature>
<dbReference type="PROSITE" id="PS50115">
    <property type="entry name" value="ARFGAP"/>
    <property type="match status" value="2"/>
</dbReference>
<dbReference type="EMBL" id="JAGRRH010000001">
    <property type="protein sequence ID" value="KAG7374123.1"/>
    <property type="molecule type" value="Genomic_DNA"/>
</dbReference>
<feature type="domain" description="GATA-type" evidence="3">
    <location>
        <begin position="215"/>
        <end position="255"/>
    </location>
</feature>
<dbReference type="InterPro" id="IPR000679">
    <property type="entry name" value="Znf_GATA"/>
</dbReference>
<dbReference type="AlphaFoldDB" id="A0A9K3M4R1"/>
<dbReference type="PROSITE" id="PS50114">
    <property type="entry name" value="GATA_ZN_FINGER_2"/>
    <property type="match status" value="1"/>
</dbReference>
<dbReference type="PANTHER" id="PTHR46419:SF2">
    <property type="entry name" value="ADP-RIBOSYLATION FACTOR GTPASE-ACTIVATING PROTEIN AGD5"/>
    <property type="match status" value="1"/>
</dbReference>
<dbReference type="OrthoDB" id="44965at2759"/>
<evidence type="ECO:0000259" key="4">
    <source>
        <dbReference type="PROSITE" id="PS50115"/>
    </source>
</evidence>
<reference evidence="5" key="1">
    <citation type="journal article" date="2021" name="Sci. Rep.">
        <title>Diploid genomic architecture of Nitzschia inconspicua, an elite biomass production diatom.</title>
        <authorList>
            <person name="Oliver A."/>
            <person name="Podell S."/>
            <person name="Pinowska A."/>
            <person name="Traller J.C."/>
            <person name="Smith S.R."/>
            <person name="McClure R."/>
            <person name="Beliaev A."/>
            <person name="Bohutskyi P."/>
            <person name="Hill E.A."/>
            <person name="Rabines A."/>
            <person name="Zheng H."/>
            <person name="Allen L.Z."/>
            <person name="Kuo A."/>
            <person name="Grigoriev I.V."/>
            <person name="Allen A.E."/>
            <person name="Hazlebeck D."/>
            <person name="Allen E.E."/>
        </authorList>
    </citation>
    <scope>NUCLEOTIDE SEQUENCE</scope>
    <source>
        <strain evidence="5">Hildebrandi</strain>
    </source>
</reference>
<dbReference type="GO" id="GO:0008270">
    <property type="term" value="F:zinc ion binding"/>
    <property type="evidence" value="ECO:0007669"/>
    <property type="project" value="UniProtKB-KW"/>
</dbReference>
<evidence type="ECO:0000256" key="1">
    <source>
        <dbReference type="PROSITE-ProRule" id="PRU00094"/>
    </source>
</evidence>
<gene>
    <name evidence="5" type="ORF">IV203_013218</name>
</gene>
<feature type="domain" description="Arf-GAP" evidence="4">
    <location>
        <begin position="203"/>
        <end position="326"/>
    </location>
</feature>
<organism evidence="5 6">
    <name type="scientific">Nitzschia inconspicua</name>
    <dbReference type="NCBI Taxonomy" id="303405"/>
    <lineage>
        <taxon>Eukaryota</taxon>
        <taxon>Sar</taxon>
        <taxon>Stramenopiles</taxon>
        <taxon>Ochrophyta</taxon>
        <taxon>Bacillariophyta</taxon>
        <taxon>Bacillariophyceae</taxon>
        <taxon>Bacillariophycidae</taxon>
        <taxon>Bacillariales</taxon>
        <taxon>Bacillariaceae</taxon>
        <taxon>Nitzschia</taxon>
    </lineage>
</organism>
<dbReference type="PANTHER" id="PTHR46419">
    <property type="entry name" value="ADP-RIBOSYLATION FACTOR GTPASE-ACTIVATING PROTEIN AGD5"/>
    <property type="match status" value="1"/>
</dbReference>
<dbReference type="GO" id="GO:0043565">
    <property type="term" value="F:sequence-specific DNA binding"/>
    <property type="evidence" value="ECO:0007669"/>
    <property type="project" value="InterPro"/>
</dbReference>
<dbReference type="InterPro" id="IPR044520">
    <property type="entry name" value="ARF_GAP_AGD5/15"/>
</dbReference>
<evidence type="ECO:0000313" key="5">
    <source>
        <dbReference type="EMBL" id="KAG7374123.1"/>
    </source>
</evidence>
<proteinExistence type="predicted"/>
<evidence type="ECO:0000313" key="6">
    <source>
        <dbReference type="Proteomes" id="UP000693970"/>
    </source>
</evidence>
<protein>
    <submittedName>
        <fullName evidence="5">GTPase activating protein</fullName>
    </submittedName>
</protein>
<sequence>MSSKMTHKQELWRSALGTNYPKEYMEKNEQRLYSELRDIRALPENRTCADCGAKGTVWASVNLGVFLCMTCGAHHRSLGTHISKPKGATGTYWWGEDEIAHMKSHGNAQAKMVYGEPMPPNGVTSDDPIKWKQYLTDKYVQKSIKFLELHTQTPATAESCMDLQVTLTVLQNTTDVMATQIQEMWRSALGTNYPKEYMEKNEQRLYNELLDIRDLPENRTCADCGTKGTVLWASVNLGVFLCMTCGAHHRSLGTHISKPKGATGTYWWGEDEIAHMKSHGNARAKLVYGESEPPNGVTPDDPVKWKQYLTDKYVHKRYAPSPDKVATPVLTKTPPSTPTNFSPQSSKNTKFTDVLMPDISSIQFDSPRTPTVESKNEKTGAPIVSPTQDFFASFGL</sequence>
<dbReference type="SMART" id="SM00105">
    <property type="entry name" value="ArfGap"/>
    <property type="match status" value="2"/>
</dbReference>
<keyword evidence="1" id="KW-0863">Zinc-finger</keyword>
<feature type="region of interest" description="Disordered" evidence="2">
    <location>
        <begin position="362"/>
        <end position="384"/>
    </location>
</feature>
<dbReference type="CDD" id="cd08204">
    <property type="entry name" value="ArfGap"/>
    <property type="match status" value="2"/>
</dbReference>
<name>A0A9K3M4R1_9STRA</name>
<dbReference type="InterPro" id="IPR001164">
    <property type="entry name" value="ArfGAP_dom"/>
</dbReference>
<dbReference type="GO" id="GO:0005096">
    <property type="term" value="F:GTPase activator activity"/>
    <property type="evidence" value="ECO:0007669"/>
    <property type="project" value="InterPro"/>
</dbReference>
<keyword evidence="6" id="KW-1185">Reference proteome</keyword>
<dbReference type="Proteomes" id="UP000693970">
    <property type="component" value="Unassembled WGS sequence"/>
</dbReference>
<feature type="compositionally biased region" description="Polar residues" evidence="2">
    <location>
        <begin position="362"/>
        <end position="373"/>
    </location>
</feature>
<evidence type="ECO:0000259" key="3">
    <source>
        <dbReference type="PROSITE" id="PS50114"/>
    </source>
</evidence>
<dbReference type="GO" id="GO:0006355">
    <property type="term" value="P:regulation of DNA-templated transcription"/>
    <property type="evidence" value="ECO:0007669"/>
    <property type="project" value="InterPro"/>
</dbReference>
<evidence type="ECO:0000256" key="2">
    <source>
        <dbReference type="SAM" id="MobiDB-lite"/>
    </source>
</evidence>